<dbReference type="InterPro" id="IPR003690">
    <property type="entry name" value="MTERF"/>
</dbReference>
<dbReference type="GO" id="GO:0006353">
    <property type="term" value="P:DNA-templated transcription termination"/>
    <property type="evidence" value="ECO:0007669"/>
    <property type="project" value="UniProtKB-KW"/>
</dbReference>
<dbReference type="Pfam" id="PF02536">
    <property type="entry name" value="mTERF"/>
    <property type="match status" value="1"/>
</dbReference>
<evidence type="ECO:0000256" key="1">
    <source>
        <dbReference type="ARBA" id="ARBA00007692"/>
    </source>
</evidence>
<gene>
    <name evidence="4" type="ORF">QJS10_CPB17g01591</name>
</gene>
<evidence type="ECO:0000313" key="4">
    <source>
        <dbReference type="EMBL" id="KAK1292604.1"/>
    </source>
</evidence>
<dbReference type="SMART" id="SM00733">
    <property type="entry name" value="Mterf"/>
    <property type="match status" value="3"/>
</dbReference>
<dbReference type="EMBL" id="JAUJYO010000017">
    <property type="protein sequence ID" value="KAK1292604.1"/>
    <property type="molecule type" value="Genomic_DNA"/>
</dbReference>
<reference evidence="4" key="2">
    <citation type="submission" date="2023-06" db="EMBL/GenBank/DDBJ databases">
        <authorList>
            <person name="Ma L."/>
            <person name="Liu K.-W."/>
            <person name="Li Z."/>
            <person name="Hsiao Y.-Y."/>
            <person name="Qi Y."/>
            <person name="Fu T."/>
            <person name="Tang G."/>
            <person name="Zhang D."/>
            <person name="Sun W.-H."/>
            <person name="Liu D.-K."/>
            <person name="Li Y."/>
            <person name="Chen G.-Z."/>
            <person name="Liu X.-D."/>
            <person name="Liao X.-Y."/>
            <person name="Jiang Y.-T."/>
            <person name="Yu X."/>
            <person name="Hao Y."/>
            <person name="Huang J."/>
            <person name="Zhao X.-W."/>
            <person name="Ke S."/>
            <person name="Chen Y.-Y."/>
            <person name="Wu W.-L."/>
            <person name="Hsu J.-L."/>
            <person name="Lin Y.-F."/>
            <person name="Huang M.-D."/>
            <person name="Li C.-Y."/>
            <person name="Huang L."/>
            <person name="Wang Z.-W."/>
            <person name="Zhao X."/>
            <person name="Zhong W.-Y."/>
            <person name="Peng D.-H."/>
            <person name="Ahmad S."/>
            <person name="Lan S."/>
            <person name="Zhang J.-S."/>
            <person name="Tsai W.-C."/>
            <person name="Van De Peer Y."/>
            <person name="Liu Z.-J."/>
        </authorList>
    </citation>
    <scope>NUCLEOTIDE SEQUENCE</scope>
    <source>
        <strain evidence="4">CP</strain>
        <tissue evidence="4">Leaves</tissue>
    </source>
</reference>
<comment type="similarity">
    <text evidence="1">Belongs to the mTERF family.</text>
</comment>
<comment type="caution">
    <text evidence="4">The sequence shown here is derived from an EMBL/GenBank/DDBJ whole genome shotgun (WGS) entry which is preliminary data.</text>
</comment>
<keyword evidence="5" id="KW-1185">Reference proteome</keyword>
<reference evidence="4" key="1">
    <citation type="journal article" date="2023" name="Nat. Commun.">
        <title>Diploid and tetraploid genomes of Acorus and the evolution of monocots.</title>
        <authorList>
            <person name="Ma L."/>
            <person name="Liu K.W."/>
            <person name="Li Z."/>
            <person name="Hsiao Y.Y."/>
            <person name="Qi Y."/>
            <person name="Fu T."/>
            <person name="Tang G.D."/>
            <person name="Zhang D."/>
            <person name="Sun W.H."/>
            <person name="Liu D.K."/>
            <person name="Li Y."/>
            <person name="Chen G.Z."/>
            <person name="Liu X.D."/>
            <person name="Liao X.Y."/>
            <person name="Jiang Y.T."/>
            <person name="Yu X."/>
            <person name="Hao Y."/>
            <person name="Huang J."/>
            <person name="Zhao X.W."/>
            <person name="Ke S."/>
            <person name="Chen Y.Y."/>
            <person name="Wu W.L."/>
            <person name="Hsu J.L."/>
            <person name="Lin Y.F."/>
            <person name="Huang M.D."/>
            <person name="Li C.Y."/>
            <person name="Huang L."/>
            <person name="Wang Z.W."/>
            <person name="Zhao X."/>
            <person name="Zhong W.Y."/>
            <person name="Peng D.H."/>
            <person name="Ahmad S."/>
            <person name="Lan S."/>
            <person name="Zhang J.S."/>
            <person name="Tsai W.C."/>
            <person name="Van de Peer Y."/>
            <person name="Liu Z.J."/>
        </authorList>
    </citation>
    <scope>NUCLEOTIDE SEQUENCE</scope>
    <source>
        <strain evidence="4">CP</strain>
    </source>
</reference>
<evidence type="ECO:0000256" key="2">
    <source>
        <dbReference type="ARBA" id="ARBA00022472"/>
    </source>
</evidence>
<keyword evidence="2" id="KW-0806">Transcription termination</keyword>
<keyword evidence="2" id="KW-0804">Transcription</keyword>
<dbReference type="PANTHER" id="PTHR13068:SF166">
    <property type="entry name" value="TRANSCRIPTION TERMINATION FACTOR MTERF15, MITOCHONDRIAL-LIKE"/>
    <property type="match status" value="1"/>
</dbReference>
<name>A0AAV9CVW3_ACOCL</name>
<dbReference type="Proteomes" id="UP001180020">
    <property type="component" value="Unassembled WGS sequence"/>
</dbReference>
<keyword evidence="3" id="KW-0809">Transit peptide</keyword>
<dbReference type="InterPro" id="IPR038538">
    <property type="entry name" value="MTERF_sf"/>
</dbReference>
<dbReference type="PANTHER" id="PTHR13068">
    <property type="entry name" value="CGI-12 PROTEIN-RELATED"/>
    <property type="match status" value="1"/>
</dbReference>
<keyword evidence="2" id="KW-0805">Transcription regulation</keyword>
<evidence type="ECO:0008006" key="6">
    <source>
        <dbReference type="Google" id="ProtNLM"/>
    </source>
</evidence>
<sequence length="193" mass="22262">MKLKEEKFLEKYMIKYQEEIPQVIQANQGNVGREGFTNTQIAKLDSVFPRLVLLNPDENLKRKMDFLRGTGFSTPDLIHILSKNPTFLTCSLEKRILPDIAINRARWILNSNLNELMRPKIAALQDHGVPHDRISAMMKQHPSAFLSSSDRFREALMLVKEMSFNPSSSLFSSAHRQVHMGRENGVVWELWLV</sequence>
<evidence type="ECO:0000313" key="5">
    <source>
        <dbReference type="Proteomes" id="UP001180020"/>
    </source>
</evidence>
<proteinExistence type="inferred from homology"/>
<dbReference type="GO" id="GO:0003676">
    <property type="term" value="F:nucleic acid binding"/>
    <property type="evidence" value="ECO:0007669"/>
    <property type="project" value="InterPro"/>
</dbReference>
<dbReference type="Gene3D" id="1.25.70.10">
    <property type="entry name" value="Transcription termination factor 3, mitochondrial"/>
    <property type="match status" value="2"/>
</dbReference>
<protein>
    <recommendedName>
        <fullName evidence="6">Mitochondrial transcription termination factor</fullName>
    </recommendedName>
</protein>
<accession>A0AAV9CVW3</accession>
<evidence type="ECO:0000256" key="3">
    <source>
        <dbReference type="ARBA" id="ARBA00022946"/>
    </source>
</evidence>
<organism evidence="4 5">
    <name type="scientific">Acorus calamus</name>
    <name type="common">Sweet flag</name>
    <dbReference type="NCBI Taxonomy" id="4465"/>
    <lineage>
        <taxon>Eukaryota</taxon>
        <taxon>Viridiplantae</taxon>
        <taxon>Streptophyta</taxon>
        <taxon>Embryophyta</taxon>
        <taxon>Tracheophyta</taxon>
        <taxon>Spermatophyta</taxon>
        <taxon>Magnoliopsida</taxon>
        <taxon>Liliopsida</taxon>
        <taxon>Acoraceae</taxon>
        <taxon>Acorus</taxon>
    </lineage>
</organism>
<dbReference type="AlphaFoldDB" id="A0AAV9CVW3"/>